<evidence type="ECO:0000256" key="1">
    <source>
        <dbReference type="ARBA" id="ARBA00006643"/>
    </source>
</evidence>
<comment type="caution">
    <text evidence="4">The sequence shown here is derived from an EMBL/GenBank/DDBJ whole genome shotgun (WGS) entry which is preliminary data.</text>
</comment>
<gene>
    <name evidence="4" type="ORF">Taro_027504</name>
</gene>
<feature type="repeat" description="PPR" evidence="3">
    <location>
        <begin position="225"/>
        <end position="259"/>
    </location>
</feature>
<dbReference type="InterPro" id="IPR046848">
    <property type="entry name" value="E_motif"/>
</dbReference>
<dbReference type="Pfam" id="PF20431">
    <property type="entry name" value="E_motif"/>
    <property type="match status" value="1"/>
</dbReference>
<feature type="repeat" description="PPR" evidence="3">
    <location>
        <begin position="419"/>
        <end position="453"/>
    </location>
</feature>
<dbReference type="Pfam" id="PF01535">
    <property type="entry name" value="PPR"/>
    <property type="match status" value="5"/>
</dbReference>
<dbReference type="PROSITE" id="PS51375">
    <property type="entry name" value="PPR"/>
    <property type="match status" value="7"/>
</dbReference>
<protein>
    <recommendedName>
        <fullName evidence="6">Chlororespiratory reduction 4</fullName>
    </recommendedName>
</protein>
<sequence length="645" mass="71675">MLKVFLLRNRRPLLRSLPLPASRHIHASCTVCSTSAAFDSTVAGGSHHASTAPPPRLSLDQRDVSTSHGVARSNWMITQLCRDGKLAEARRLFDAMSSPDVVSWTSMISGYVRCGMIREAGLLFDNPAAKKNVVTWTAMLSGYVRSKRISEAEELFHKMPEKNVVSWNTMVAGYADNRLIDEACDLFGRMPMRNVVSWNTILTALSQTGRVDDALRLFDRMPEKDVISWTAMLTGLAQNGRIDEARSLFDEMPKRNIVSWNAMISGYAQNLRLDEALQLFEMMPERDLPSWNTMITGFIQNGELRRARDLFDRMQGRNVITWTTLITGYAQEGQGEEALKVFFQMQRDGINPNQATFVSVLAAVSDLAGLGEGKQIHQRINKTIFQYSPFVESALISMYSKCGEIGTARLIFDGTEQRDLVSWNAIVAAYAFHGCGREAIQLFEEMRKSGFKPDGATYVAVLSACSHSGLVGKGLNLFTALLRDESIEVKEDHYACLVDLCGRAGRLDEAARFIDGLEVGSSSACVWGALLAGCNVHGNVKIGKLAARKLLRVEPGNAGTYLLMSNIYASAGKWKDAARVRLRMKDKGLKKQPGCSWIEVGNRVHVFTVRDKSHSEAVVIYDLLQDLHHKMKLFGYIPDIDCAPE</sequence>
<feature type="repeat" description="PPR" evidence="3">
    <location>
        <begin position="557"/>
        <end position="591"/>
    </location>
</feature>
<dbReference type="NCBIfam" id="TIGR00756">
    <property type="entry name" value="PPR"/>
    <property type="match status" value="9"/>
</dbReference>
<feature type="repeat" description="PPR" evidence="3">
    <location>
        <begin position="318"/>
        <end position="352"/>
    </location>
</feature>
<keyword evidence="5" id="KW-1185">Reference proteome</keyword>
<dbReference type="Proteomes" id="UP000652761">
    <property type="component" value="Unassembled WGS sequence"/>
</dbReference>
<organism evidence="4 5">
    <name type="scientific">Colocasia esculenta</name>
    <name type="common">Wild taro</name>
    <name type="synonym">Arum esculentum</name>
    <dbReference type="NCBI Taxonomy" id="4460"/>
    <lineage>
        <taxon>Eukaryota</taxon>
        <taxon>Viridiplantae</taxon>
        <taxon>Streptophyta</taxon>
        <taxon>Embryophyta</taxon>
        <taxon>Tracheophyta</taxon>
        <taxon>Spermatophyta</taxon>
        <taxon>Magnoliopsida</taxon>
        <taxon>Liliopsida</taxon>
        <taxon>Araceae</taxon>
        <taxon>Aroideae</taxon>
        <taxon>Colocasieae</taxon>
        <taxon>Colocasia</taxon>
    </lineage>
</organism>
<accession>A0A843VUH5</accession>
<feature type="repeat" description="PPR" evidence="3">
    <location>
        <begin position="194"/>
        <end position="224"/>
    </location>
</feature>
<dbReference type="InterPro" id="IPR011990">
    <property type="entry name" value="TPR-like_helical_dom_sf"/>
</dbReference>
<evidence type="ECO:0000313" key="4">
    <source>
        <dbReference type="EMBL" id="MQL94839.1"/>
    </source>
</evidence>
<dbReference type="GO" id="GO:0003723">
    <property type="term" value="F:RNA binding"/>
    <property type="evidence" value="ECO:0007669"/>
    <property type="project" value="InterPro"/>
</dbReference>
<name>A0A843VUH5_COLES</name>
<dbReference type="Pfam" id="PF13041">
    <property type="entry name" value="PPR_2"/>
    <property type="match status" value="3"/>
</dbReference>
<dbReference type="PANTHER" id="PTHR47926">
    <property type="entry name" value="PENTATRICOPEPTIDE REPEAT-CONTAINING PROTEIN"/>
    <property type="match status" value="1"/>
</dbReference>
<dbReference type="GO" id="GO:0099402">
    <property type="term" value="P:plant organ development"/>
    <property type="evidence" value="ECO:0007669"/>
    <property type="project" value="UniProtKB-ARBA"/>
</dbReference>
<dbReference type="FunFam" id="1.25.40.10:FF:000333">
    <property type="entry name" value="Pentatricopeptide repeat-containing protein"/>
    <property type="match status" value="1"/>
</dbReference>
<dbReference type="FunFam" id="1.25.40.10:FF:000125">
    <property type="entry name" value="Pentatricopeptide repeat-containing protein"/>
    <property type="match status" value="2"/>
</dbReference>
<feature type="repeat" description="PPR" evidence="3">
    <location>
        <begin position="132"/>
        <end position="166"/>
    </location>
</feature>
<dbReference type="Gene3D" id="1.25.40.10">
    <property type="entry name" value="Tetratricopeptide repeat domain"/>
    <property type="match status" value="4"/>
</dbReference>
<dbReference type="InterPro" id="IPR046960">
    <property type="entry name" value="PPR_At4g14850-like_plant"/>
</dbReference>
<dbReference type="AlphaFoldDB" id="A0A843VUH5"/>
<evidence type="ECO:0000313" key="5">
    <source>
        <dbReference type="Proteomes" id="UP000652761"/>
    </source>
</evidence>
<evidence type="ECO:0000256" key="3">
    <source>
        <dbReference type="PROSITE-ProRule" id="PRU00708"/>
    </source>
</evidence>
<proteinExistence type="inferred from homology"/>
<keyword evidence="2" id="KW-0677">Repeat</keyword>
<dbReference type="OrthoDB" id="185373at2759"/>
<dbReference type="PANTHER" id="PTHR47926:SF373">
    <property type="entry name" value="TETRATRICOPEPTIDE-LIKE HELICAL DOMAIN SUPERFAMILY, DYW DOMAIN-CONTAINING PROTEIN"/>
    <property type="match status" value="1"/>
</dbReference>
<feature type="repeat" description="PPR" evidence="3">
    <location>
        <begin position="287"/>
        <end position="317"/>
    </location>
</feature>
<evidence type="ECO:0000256" key="2">
    <source>
        <dbReference type="ARBA" id="ARBA00022737"/>
    </source>
</evidence>
<dbReference type="SUPFAM" id="SSF48452">
    <property type="entry name" value="TPR-like"/>
    <property type="match status" value="1"/>
</dbReference>
<comment type="similarity">
    <text evidence="1">Belongs to the PPR family. PCMP-H subfamily.</text>
</comment>
<dbReference type="FunFam" id="1.25.40.10:FF:000158">
    <property type="entry name" value="pentatricopeptide repeat-containing protein At2g33680"/>
    <property type="match status" value="1"/>
</dbReference>
<dbReference type="InterPro" id="IPR002885">
    <property type="entry name" value="PPR_rpt"/>
</dbReference>
<evidence type="ECO:0008006" key="6">
    <source>
        <dbReference type="Google" id="ProtNLM"/>
    </source>
</evidence>
<reference evidence="4" key="1">
    <citation type="submission" date="2017-07" db="EMBL/GenBank/DDBJ databases">
        <title>Taro Niue Genome Assembly and Annotation.</title>
        <authorList>
            <person name="Atibalentja N."/>
            <person name="Keating K."/>
            <person name="Fields C.J."/>
        </authorList>
    </citation>
    <scope>NUCLEOTIDE SEQUENCE</scope>
    <source>
        <strain evidence="4">Niue_2</strain>
        <tissue evidence="4">Leaf</tissue>
    </source>
</reference>
<dbReference type="GO" id="GO:0009451">
    <property type="term" value="P:RNA modification"/>
    <property type="evidence" value="ECO:0007669"/>
    <property type="project" value="InterPro"/>
</dbReference>
<dbReference type="EMBL" id="NMUH01001721">
    <property type="protein sequence ID" value="MQL94839.1"/>
    <property type="molecule type" value="Genomic_DNA"/>
</dbReference>